<dbReference type="Proteomes" id="UP001187531">
    <property type="component" value="Unassembled WGS sequence"/>
</dbReference>
<dbReference type="EMBL" id="JAVRJZ010000018">
    <property type="protein sequence ID" value="KAK2708489.1"/>
    <property type="molecule type" value="Genomic_DNA"/>
</dbReference>
<evidence type="ECO:0000313" key="11">
    <source>
        <dbReference type="Proteomes" id="UP001187531"/>
    </source>
</evidence>
<proteinExistence type="inferred from homology"/>
<comment type="similarity">
    <text evidence="7">Belongs to the phosphatidylethanolamine-binding protein family. Mitochondrion-specific ribosomal protein mL38 subfamily.</text>
</comment>
<dbReference type="FunFam" id="3.90.280.10:FF:000002">
    <property type="entry name" value="39S ribosomal protein L38, mitochondrial"/>
    <property type="match status" value="1"/>
</dbReference>
<evidence type="ECO:0000256" key="4">
    <source>
        <dbReference type="ARBA" id="ARBA00023054"/>
    </source>
</evidence>
<dbReference type="InterPro" id="IPR036610">
    <property type="entry name" value="PEBP-like_sf"/>
</dbReference>
<evidence type="ECO:0000256" key="3">
    <source>
        <dbReference type="ARBA" id="ARBA00022980"/>
    </source>
</evidence>
<dbReference type="GO" id="GO:0005743">
    <property type="term" value="C:mitochondrial inner membrane"/>
    <property type="evidence" value="ECO:0007669"/>
    <property type="project" value="UniProtKB-ARBA"/>
</dbReference>
<dbReference type="SUPFAM" id="SSF49777">
    <property type="entry name" value="PEBP-like"/>
    <property type="match status" value="1"/>
</dbReference>
<keyword evidence="6" id="KW-0687">Ribonucleoprotein</keyword>
<dbReference type="InterPro" id="IPR035810">
    <property type="entry name" value="PEBP_euk"/>
</dbReference>
<keyword evidence="11" id="KW-1185">Reference proteome</keyword>
<evidence type="ECO:0000256" key="8">
    <source>
        <dbReference type="ARBA" id="ARBA00039444"/>
    </source>
</evidence>
<evidence type="ECO:0000256" key="6">
    <source>
        <dbReference type="ARBA" id="ARBA00023274"/>
    </source>
</evidence>
<evidence type="ECO:0000256" key="2">
    <source>
        <dbReference type="ARBA" id="ARBA00022946"/>
    </source>
</evidence>
<evidence type="ECO:0000256" key="5">
    <source>
        <dbReference type="ARBA" id="ARBA00023128"/>
    </source>
</evidence>
<dbReference type="GO" id="GO:0005762">
    <property type="term" value="C:mitochondrial large ribosomal subunit"/>
    <property type="evidence" value="ECO:0007669"/>
    <property type="project" value="TreeGrafter"/>
</dbReference>
<dbReference type="PANTHER" id="PTHR11362">
    <property type="entry name" value="PHOSPHATIDYLETHANOLAMINE-BINDING PROTEIN"/>
    <property type="match status" value="1"/>
</dbReference>
<comment type="caution">
    <text evidence="10">The sequence shown here is derived from an EMBL/GenBank/DDBJ whole genome shotgun (WGS) entry which is preliminary data.</text>
</comment>
<evidence type="ECO:0000256" key="7">
    <source>
        <dbReference type="ARBA" id="ARBA00038016"/>
    </source>
</evidence>
<keyword evidence="5" id="KW-0496">Mitochondrion</keyword>
<keyword evidence="3" id="KW-0689">Ribosomal protein</keyword>
<protein>
    <recommendedName>
        <fullName evidence="8">Large ribosomal subunit protein mL38</fullName>
    </recommendedName>
    <alternativeName>
        <fullName evidence="9">39S ribosomal protein L38, mitochondrial</fullName>
    </alternativeName>
</protein>
<comment type="subcellular location">
    <subcellularLocation>
        <location evidence="1">Mitochondrion</location>
    </subcellularLocation>
</comment>
<sequence length="416" mass="48966">MVFNISVQLKPSICKTNGIFGLVLKRCFIYHNPYRTMTPEFLMKNLRERLEEEGLAPKTKFDGHIDIGLPSTKELSNRSTRLEDRKALRNNQEIKKLTLRKEYVPDIEAIMSEWMDDVGKSHVREMAAHYGVYEHLFGPKAFFLPEVELQVKYHSENSSMPVYYGNVVKPKDCVNAPSVHFNSSSDDLWTLVLTNPDGCFYDQTKECLHWLVANIRDGDIKTGEVMCDYLPPFPPKGVGYQRLVFILYKQDSLIDLSEYKIKHENRYQLQLRTFSTYDFYKNLEDHITPAGLAFYQSDYDLSVKSTCHNLLEIKEPIYEYDFSNFYPVNEDVLWFPHKKSFNVYLDRYRDPKDIAKQKLLNKLKKVNPIGPQEEDLKYPLAQIHYVRGDPKLPSWLKREKQWEYRKLGKYSEGFLE</sequence>
<accession>A0AA88HK08</accession>
<evidence type="ECO:0000256" key="1">
    <source>
        <dbReference type="ARBA" id="ARBA00004173"/>
    </source>
</evidence>
<dbReference type="PANTHER" id="PTHR11362:SF133">
    <property type="entry name" value="LARGE RIBOSOMAL SUBUNIT PROTEIN ML38"/>
    <property type="match status" value="1"/>
</dbReference>
<dbReference type="CDD" id="cd00866">
    <property type="entry name" value="PEBP_euk"/>
    <property type="match status" value="1"/>
</dbReference>
<evidence type="ECO:0000313" key="10">
    <source>
        <dbReference type="EMBL" id="KAK2708489.1"/>
    </source>
</evidence>
<gene>
    <name evidence="10" type="ORF">QYM36_014187</name>
</gene>
<name>A0AA88HK08_ARTSF</name>
<dbReference type="InterPro" id="IPR008914">
    <property type="entry name" value="PEBP"/>
</dbReference>
<reference evidence="10" key="1">
    <citation type="submission" date="2023-07" db="EMBL/GenBank/DDBJ databases">
        <title>Chromosome-level genome assembly of Artemia franciscana.</title>
        <authorList>
            <person name="Jo E."/>
        </authorList>
    </citation>
    <scope>NUCLEOTIDE SEQUENCE</scope>
    <source>
        <tissue evidence="10">Whole body</tissue>
    </source>
</reference>
<organism evidence="10 11">
    <name type="scientific">Artemia franciscana</name>
    <name type="common">Brine shrimp</name>
    <name type="synonym">Artemia sanfranciscana</name>
    <dbReference type="NCBI Taxonomy" id="6661"/>
    <lineage>
        <taxon>Eukaryota</taxon>
        <taxon>Metazoa</taxon>
        <taxon>Ecdysozoa</taxon>
        <taxon>Arthropoda</taxon>
        <taxon>Crustacea</taxon>
        <taxon>Branchiopoda</taxon>
        <taxon>Anostraca</taxon>
        <taxon>Artemiidae</taxon>
        <taxon>Artemia</taxon>
    </lineage>
</organism>
<dbReference type="Gene3D" id="3.90.280.10">
    <property type="entry name" value="PEBP-like"/>
    <property type="match status" value="1"/>
</dbReference>
<evidence type="ECO:0000256" key="9">
    <source>
        <dbReference type="ARBA" id="ARBA00041206"/>
    </source>
</evidence>
<keyword evidence="4" id="KW-0175">Coiled coil</keyword>
<dbReference type="Pfam" id="PF01161">
    <property type="entry name" value="PBP"/>
    <property type="match status" value="1"/>
</dbReference>
<keyword evidence="2" id="KW-0809">Transit peptide</keyword>
<dbReference type="AlphaFoldDB" id="A0AA88HK08"/>